<evidence type="ECO:0000313" key="8">
    <source>
        <dbReference type="EMBL" id="KAL3644657.1"/>
    </source>
</evidence>
<evidence type="ECO:0000313" key="9">
    <source>
        <dbReference type="Proteomes" id="UP001632038"/>
    </source>
</evidence>
<keyword evidence="2" id="KW-0217">Developmental protein</keyword>
<dbReference type="PANTHER" id="PTHR33405:SF19">
    <property type="entry name" value="OS08G0430100 PROTEIN"/>
    <property type="match status" value="1"/>
</dbReference>
<dbReference type="EMBL" id="JAVIJP010000013">
    <property type="protein sequence ID" value="KAL3644657.1"/>
    <property type="molecule type" value="Genomic_DNA"/>
</dbReference>
<evidence type="ECO:0000256" key="4">
    <source>
        <dbReference type="ARBA" id="ARBA00023054"/>
    </source>
</evidence>
<dbReference type="Gene3D" id="3.40.50.300">
    <property type="entry name" value="P-loop containing nucleotide triphosphate hydrolases"/>
    <property type="match status" value="1"/>
</dbReference>
<reference evidence="9" key="1">
    <citation type="journal article" date="2024" name="IScience">
        <title>Strigolactones Initiate the Formation of Haustorium-like Structures in Castilleja.</title>
        <authorList>
            <person name="Buerger M."/>
            <person name="Peterson D."/>
            <person name="Chory J."/>
        </authorList>
    </citation>
    <scope>NUCLEOTIDE SEQUENCE [LARGE SCALE GENOMIC DNA]</scope>
</reference>
<keyword evidence="9" id="KW-1185">Reference proteome</keyword>
<evidence type="ECO:0000256" key="3">
    <source>
        <dbReference type="ARBA" id="ARBA00022782"/>
    </source>
</evidence>
<dbReference type="InterPro" id="IPR040353">
    <property type="entry name" value="FLX/FLX-like"/>
</dbReference>
<feature type="compositionally biased region" description="Basic and acidic residues" evidence="7">
    <location>
        <begin position="9"/>
        <end position="20"/>
    </location>
</feature>
<dbReference type="AlphaFoldDB" id="A0ABD3DT60"/>
<organism evidence="8 9">
    <name type="scientific">Castilleja foliolosa</name>
    <dbReference type="NCBI Taxonomy" id="1961234"/>
    <lineage>
        <taxon>Eukaryota</taxon>
        <taxon>Viridiplantae</taxon>
        <taxon>Streptophyta</taxon>
        <taxon>Embryophyta</taxon>
        <taxon>Tracheophyta</taxon>
        <taxon>Spermatophyta</taxon>
        <taxon>Magnoliopsida</taxon>
        <taxon>eudicotyledons</taxon>
        <taxon>Gunneridae</taxon>
        <taxon>Pentapetalae</taxon>
        <taxon>asterids</taxon>
        <taxon>lamiids</taxon>
        <taxon>Lamiales</taxon>
        <taxon>Orobanchaceae</taxon>
        <taxon>Pedicularideae</taxon>
        <taxon>Castillejinae</taxon>
        <taxon>Castilleja</taxon>
    </lineage>
</organism>
<proteinExistence type="inferred from homology"/>
<keyword evidence="4 6" id="KW-0175">Coiled coil</keyword>
<comment type="caution">
    <text evidence="8">The sequence shown here is derived from an EMBL/GenBank/DDBJ whole genome shotgun (WGS) entry which is preliminary data.</text>
</comment>
<dbReference type="GO" id="GO:0030154">
    <property type="term" value="P:cell differentiation"/>
    <property type="evidence" value="ECO:0007669"/>
    <property type="project" value="UniProtKB-KW"/>
</dbReference>
<keyword evidence="3" id="KW-0221">Differentiation</keyword>
<dbReference type="GO" id="GO:0009908">
    <property type="term" value="P:flower development"/>
    <property type="evidence" value="ECO:0007669"/>
    <property type="project" value="UniProtKB-KW"/>
</dbReference>
<evidence type="ECO:0000256" key="6">
    <source>
        <dbReference type="SAM" id="Coils"/>
    </source>
</evidence>
<evidence type="ECO:0000256" key="7">
    <source>
        <dbReference type="SAM" id="MobiDB-lite"/>
    </source>
</evidence>
<protein>
    <recommendedName>
        <fullName evidence="10">Protein FLX-like 3</fullName>
    </recommendedName>
</protein>
<dbReference type="PANTHER" id="PTHR33405">
    <property type="entry name" value="PROTEIN FLX-LIKE 2"/>
    <property type="match status" value="1"/>
</dbReference>
<comment type="similarity">
    <text evidence="1">Belongs to the FLX family.</text>
</comment>
<evidence type="ECO:0000256" key="1">
    <source>
        <dbReference type="ARBA" id="ARBA00005405"/>
    </source>
</evidence>
<name>A0ABD3DT60_9LAMI</name>
<feature type="coiled-coil region" evidence="6">
    <location>
        <begin position="107"/>
        <end position="204"/>
    </location>
</feature>
<accession>A0ABD3DT60</accession>
<evidence type="ECO:0000256" key="5">
    <source>
        <dbReference type="ARBA" id="ARBA00023089"/>
    </source>
</evidence>
<evidence type="ECO:0000256" key="2">
    <source>
        <dbReference type="ARBA" id="ARBA00022473"/>
    </source>
</evidence>
<keyword evidence="5" id="KW-0287">Flowering</keyword>
<sequence length="258" mass="29817">MSGRNRMPRHQDNFRDDPRRVPHHGAHPHPVSLEEELELQHRDIQRLFSENRHVVDDNVMLQREVTAVKDEIGRLGQVIPKLRAEREAQRRELIERGLKLEDEVRSAEPLKAEVAQLRDESKKLSSQRHELSAQIQSLTKDANRLKTDNKQAEAMKSDIDKIRKEVVDARYGAVRAYEYEKKGNEELVEQIRSMEKNLIAMDRDIGKLHAEQGNADKRARGVGSYGLVDGSLETRYSGPYEDVYGAGSFLSYDKRQRR</sequence>
<evidence type="ECO:0008006" key="10">
    <source>
        <dbReference type="Google" id="ProtNLM"/>
    </source>
</evidence>
<gene>
    <name evidence="8" type="ORF">CASFOL_009837</name>
</gene>
<dbReference type="InterPro" id="IPR027417">
    <property type="entry name" value="P-loop_NTPase"/>
</dbReference>
<feature type="region of interest" description="Disordered" evidence="7">
    <location>
        <begin position="1"/>
        <end position="36"/>
    </location>
</feature>
<dbReference type="Proteomes" id="UP001632038">
    <property type="component" value="Unassembled WGS sequence"/>
</dbReference>